<dbReference type="PRINTS" id="PR00413">
    <property type="entry name" value="HADHALOGNASE"/>
</dbReference>
<reference evidence="3 4" key="1">
    <citation type="submission" date="2019-04" db="EMBL/GenBank/DDBJ databases">
        <title>Lewinella litorea sp. nov., isolated from a marine sand.</title>
        <authorList>
            <person name="Yoon J.-H."/>
        </authorList>
    </citation>
    <scope>NUCLEOTIDE SEQUENCE [LARGE SCALE GENOMIC DNA]</scope>
    <source>
        <strain evidence="3 4">HSMS-39</strain>
    </source>
</reference>
<keyword evidence="2" id="KW-0378">Hydrolase</keyword>
<dbReference type="SFLD" id="SFLDS00003">
    <property type="entry name" value="Haloacid_Dehalogenase"/>
    <property type="match status" value="1"/>
</dbReference>
<dbReference type="InterPro" id="IPR006328">
    <property type="entry name" value="2-HAD"/>
</dbReference>
<keyword evidence="4" id="KW-1185">Reference proteome</keyword>
<proteinExistence type="inferred from homology"/>
<dbReference type="Proteomes" id="UP000308528">
    <property type="component" value="Unassembled WGS sequence"/>
</dbReference>
<organism evidence="3 4">
    <name type="scientific">Neolewinella litorea</name>
    <dbReference type="NCBI Taxonomy" id="2562452"/>
    <lineage>
        <taxon>Bacteria</taxon>
        <taxon>Pseudomonadati</taxon>
        <taxon>Bacteroidota</taxon>
        <taxon>Saprospiria</taxon>
        <taxon>Saprospirales</taxon>
        <taxon>Lewinellaceae</taxon>
        <taxon>Neolewinella</taxon>
    </lineage>
</organism>
<dbReference type="Gene3D" id="1.10.150.240">
    <property type="entry name" value="Putative phosphatase, domain 2"/>
    <property type="match status" value="1"/>
</dbReference>
<accession>A0A4S4NQ23</accession>
<dbReference type="InterPro" id="IPR023214">
    <property type="entry name" value="HAD_sf"/>
</dbReference>
<evidence type="ECO:0000256" key="2">
    <source>
        <dbReference type="ARBA" id="ARBA00022801"/>
    </source>
</evidence>
<gene>
    <name evidence="3" type="ORF">E4021_07080</name>
</gene>
<dbReference type="SUPFAM" id="SSF56784">
    <property type="entry name" value="HAD-like"/>
    <property type="match status" value="1"/>
</dbReference>
<evidence type="ECO:0000313" key="4">
    <source>
        <dbReference type="Proteomes" id="UP000308528"/>
    </source>
</evidence>
<dbReference type="NCBIfam" id="TIGR01428">
    <property type="entry name" value="HAD_type_II"/>
    <property type="match status" value="1"/>
</dbReference>
<dbReference type="NCBIfam" id="TIGR01493">
    <property type="entry name" value="HAD-SF-IA-v2"/>
    <property type="match status" value="1"/>
</dbReference>
<dbReference type="OrthoDB" id="264363at2"/>
<dbReference type="AlphaFoldDB" id="A0A4S4NQ23"/>
<dbReference type="EMBL" id="SRSF01000002">
    <property type="protein sequence ID" value="THH40491.1"/>
    <property type="molecule type" value="Genomic_DNA"/>
</dbReference>
<name>A0A4S4NQ23_9BACT</name>
<comment type="similarity">
    <text evidence="1">Belongs to the HAD-like hydrolase superfamily. S-2-haloalkanoic acid dehalogenase family.</text>
</comment>
<dbReference type="CDD" id="cd02588">
    <property type="entry name" value="HAD_L2-DEX"/>
    <property type="match status" value="1"/>
</dbReference>
<dbReference type="PANTHER" id="PTHR43316">
    <property type="entry name" value="HYDROLASE, HALOACID DELAHOGENASE-RELATED"/>
    <property type="match status" value="1"/>
</dbReference>
<dbReference type="InterPro" id="IPR036412">
    <property type="entry name" value="HAD-like_sf"/>
</dbReference>
<dbReference type="Pfam" id="PF00702">
    <property type="entry name" value="Hydrolase"/>
    <property type="match status" value="1"/>
</dbReference>
<comment type="caution">
    <text evidence="3">The sequence shown here is derived from an EMBL/GenBank/DDBJ whole genome shotgun (WGS) entry which is preliminary data.</text>
</comment>
<evidence type="ECO:0000256" key="1">
    <source>
        <dbReference type="ARBA" id="ARBA00008106"/>
    </source>
</evidence>
<sequence length="224" mass="24299">MPTQPKVIFFDVNETLLDLQPVKESVANALNGRKELVPLWFTTLLQYSLVATVGDRYADFGDIGAATLRMVAEKNHITLSQEAAEAALKPIRSLPPHPEVPAALRRLQRAGFRLFTLTNGGSAALQDQIGHAGLEPYFENLLSVESIGKFKPHRDVYNWAADEVGASPKDCLLVAAHGWDVAGAAWAGMQTAFIARPGQALYPLAGPTTYTCEDLSSLADRLVD</sequence>
<dbReference type="RefSeq" id="WP_136457803.1">
    <property type="nucleotide sequence ID" value="NZ_SRSF01000002.1"/>
</dbReference>
<evidence type="ECO:0000313" key="3">
    <source>
        <dbReference type="EMBL" id="THH40491.1"/>
    </source>
</evidence>
<dbReference type="InterPro" id="IPR023198">
    <property type="entry name" value="PGP-like_dom2"/>
</dbReference>
<dbReference type="InterPro" id="IPR006439">
    <property type="entry name" value="HAD-SF_hydro_IA"/>
</dbReference>
<dbReference type="GO" id="GO:0019120">
    <property type="term" value="F:hydrolase activity, acting on acid halide bonds, in C-halide compounds"/>
    <property type="evidence" value="ECO:0007669"/>
    <property type="project" value="InterPro"/>
</dbReference>
<dbReference type="PANTHER" id="PTHR43316:SF3">
    <property type="entry name" value="HALOACID DEHALOGENASE, TYPE II (AFU_ORTHOLOGUE AFUA_2G07750)-RELATED"/>
    <property type="match status" value="1"/>
</dbReference>
<protein>
    <submittedName>
        <fullName evidence="3">Haloacid dehalogenase type II</fullName>
    </submittedName>
</protein>
<dbReference type="Gene3D" id="3.40.50.1000">
    <property type="entry name" value="HAD superfamily/HAD-like"/>
    <property type="match status" value="1"/>
</dbReference>
<dbReference type="InterPro" id="IPR051540">
    <property type="entry name" value="S-2-haloacid_dehalogenase"/>
</dbReference>
<dbReference type="SFLD" id="SFLDG01129">
    <property type="entry name" value="C1.5:_HAD__Beta-PGM__Phosphata"/>
    <property type="match status" value="1"/>
</dbReference>